<evidence type="ECO:0000313" key="3">
    <source>
        <dbReference type="Proteomes" id="UP001221838"/>
    </source>
</evidence>
<keyword evidence="2" id="KW-0378">Hydrolase</keyword>
<dbReference type="InterPro" id="IPR027417">
    <property type="entry name" value="P-loop_NTPase"/>
</dbReference>
<dbReference type="Gene3D" id="3.40.50.300">
    <property type="entry name" value="P-loop containing nucleotide triphosphate hydrolases"/>
    <property type="match status" value="2"/>
</dbReference>
<dbReference type="SUPFAM" id="SSF52540">
    <property type="entry name" value="P-loop containing nucleoside triphosphate hydrolases"/>
    <property type="match status" value="1"/>
</dbReference>
<reference evidence="2 3" key="1">
    <citation type="submission" date="2022-11" db="EMBL/GenBank/DDBJ databases">
        <title>Minimal conservation of predation-associated metabolite biosynthetic gene clusters underscores biosynthetic potential of Myxococcota including descriptions for ten novel species: Archangium lansinium sp. nov., Myxococcus landrumus sp. nov., Nannocystis bai.</title>
        <authorList>
            <person name="Ahearne A."/>
            <person name="Stevens C."/>
            <person name="Dowd S."/>
        </authorList>
    </citation>
    <scope>NUCLEOTIDE SEQUENCE [LARGE SCALE GENOMIC DNA]</scope>
    <source>
        <strain evidence="2 3">NCWAL01</strain>
    </source>
</reference>
<dbReference type="PANTHER" id="PTHR47396">
    <property type="entry name" value="TYPE I RESTRICTION ENZYME ECOKI R PROTEIN"/>
    <property type="match status" value="1"/>
</dbReference>
<keyword evidence="2" id="KW-0067">ATP-binding</keyword>
<dbReference type="PROSITE" id="PS51192">
    <property type="entry name" value="HELICASE_ATP_BIND_1"/>
    <property type="match status" value="1"/>
</dbReference>
<dbReference type="InterPro" id="IPR050742">
    <property type="entry name" value="Helicase_Restrict-Modif_Enz"/>
</dbReference>
<feature type="domain" description="Helicase ATP-binding" evidence="1">
    <location>
        <begin position="57"/>
        <end position="227"/>
    </location>
</feature>
<dbReference type="InterPro" id="IPR006935">
    <property type="entry name" value="Helicase/UvrB_N"/>
</dbReference>
<dbReference type="PANTHER" id="PTHR47396:SF1">
    <property type="entry name" value="ATP-DEPENDENT HELICASE IRC3-RELATED"/>
    <property type="match status" value="1"/>
</dbReference>
<comment type="caution">
    <text evidence="2">The sequence shown here is derived from an EMBL/GenBank/DDBJ whole genome shotgun (WGS) entry which is preliminary data.</text>
</comment>
<evidence type="ECO:0000259" key="1">
    <source>
        <dbReference type="PROSITE" id="PS51192"/>
    </source>
</evidence>
<keyword evidence="3" id="KW-1185">Reference proteome</keyword>
<dbReference type="Proteomes" id="UP001221838">
    <property type="component" value="Unassembled WGS sequence"/>
</dbReference>
<dbReference type="CDD" id="cd18785">
    <property type="entry name" value="SF2_C"/>
    <property type="match status" value="1"/>
</dbReference>
<dbReference type="SMART" id="SM00487">
    <property type="entry name" value="DEXDc"/>
    <property type="match status" value="1"/>
</dbReference>
<dbReference type="Pfam" id="PF04851">
    <property type="entry name" value="ResIII"/>
    <property type="match status" value="1"/>
</dbReference>
<gene>
    <name evidence="2" type="ORF">POL68_39830</name>
</gene>
<dbReference type="GO" id="GO:0004386">
    <property type="term" value="F:helicase activity"/>
    <property type="evidence" value="ECO:0007669"/>
    <property type="project" value="UniProtKB-KW"/>
</dbReference>
<evidence type="ECO:0000313" key="2">
    <source>
        <dbReference type="EMBL" id="MDC0714667.1"/>
    </source>
</evidence>
<dbReference type="InterPro" id="IPR014001">
    <property type="entry name" value="Helicase_ATP-bd"/>
</dbReference>
<proteinExistence type="predicted"/>
<dbReference type="EMBL" id="JAQNDM010000002">
    <property type="protein sequence ID" value="MDC0714667.1"/>
    <property type="molecule type" value="Genomic_DNA"/>
</dbReference>
<accession>A0ABT5DLY0</accession>
<protein>
    <submittedName>
        <fullName evidence="2">DEAD/DEAH box helicase family protein</fullName>
    </submittedName>
</protein>
<keyword evidence="2" id="KW-0347">Helicase</keyword>
<name>A0ABT5DLY0_9BACT</name>
<dbReference type="RefSeq" id="WP_272145359.1">
    <property type="nucleotide sequence ID" value="NZ_JAQNDM010000002.1"/>
</dbReference>
<organism evidence="2 3">
    <name type="scientific">Stigmatella ashevillensis</name>
    <dbReference type="NCBI Taxonomy" id="2995309"/>
    <lineage>
        <taxon>Bacteria</taxon>
        <taxon>Pseudomonadati</taxon>
        <taxon>Myxococcota</taxon>
        <taxon>Myxococcia</taxon>
        <taxon>Myxococcales</taxon>
        <taxon>Cystobacterineae</taxon>
        <taxon>Archangiaceae</taxon>
        <taxon>Stigmatella</taxon>
    </lineage>
</organism>
<keyword evidence="2" id="KW-0547">Nucleotide-binding</keyword>
<sequence>MKFFKLDQSFFPDRLFVFKRGREVTKSHQFQRLTANVSGNPKLRDPQREGFEHISRYYPGGNNREISLVLPVGCGKSGLIAIAPFALRAKRVLVIAPGTRIAAQLLRDADPSEPKMFSRITGVLAGDSFPEPAEIRGKETNLGDLEVADVVITNIQQLQGEENRTLTALSSNFFDLILVDEGHHNVAASWELIRTKFSQAKIINFSATPCRADGQPMAGEVIYSYPIFKAIEKGYVKRLKAVVLNPSTLKYVRREDGEEIEVGLEEVRRLGETEADFRRSVVSSAETLKTIVDASINRLYELREKTKDPRHKIIASALNYEHCIQITKAYRERNLRAEFVHSRESAKSVGTLKKLEAHELDVIVQVRMLGEGFDHRYLSVAAVCSVFANLSPFVQFVGRIMRAIEQDSPNSSLNEGVVVFHAGSNIAKRWADFQQFSQADKEYFEQLLPMEELDFTSANELVREPQPLTSAKSSMEVRTQQHVTLEEIPLIERDNRAKEALNYLVSQGFTPEDFAHASRHVAIHVTKQSQRQAGRIALDERSKLAAGRVLKERGINPMGRELDRQRLGRENLVVLKAAIDRLSNELVQKSTKERDSFTQLDLDRIEASFDSIVTAAEAEVFDGAS</sequence>